<comment type="caution">
    <text evidence="1">The sequence shown here is derived from an EMBL/GenBank/DDBJ whole genome shotgun (WGS) entry which is preliminary data.</text>
</comment>
<accession>A0A9Q1FN28</accession>
<name>A0A9Q1FN28_SYNKA</name>
<dbReference type="OrthoDB" id="1430630at2759"/>
<gene>
    <name evidence="1" type="ORF">SKAU_G00181690</name>
</gene>
<dbReference type="CDD" id="cd00303">
    <property type="entry name" value="retropepsin_like"/>
    <property type="match status" value="1"/>
</dbReference>
<dbReference type="Proteomes" id="UP001152622">
    <property type="component" value="Chromosome 5"/>
</dbReference>
<keyword evidence="2" id="KW-1185">Reference proteome</keyword>
<evidence type="ECO:0000313" key="1">
    <source>
        <dbReference type="EMBL" id="KAJ8361644.1"/>
    </source>
</evidence>
<organism evidence="1 2">
    <name type="scientific">Synaphobranchus kaupii</name>
    <name type="common">Kaup's arrowtooth eel</name>
    <dbReference type="NCBI Taxonomy" id="118154"/>
    <lineage>
        <taxon>Eukaryota</taxon>
        <taxon>Metazoa</taxon>
        <taxon>Chordata</taxon>
        <taxon>Craniata</taxon>
        <taxon>Vertebrata</taxon>
        <taxon>Euteleostomi</taxon>
        <taxon>Actinopterygii</taxon>
        <taxon>Neopterygii</taxon>
        <taxon>Teleostei</taxon>
        <taxon>Anguilliformes</taxon>
        <taxon>Synaphobranchidae</taxon>
        <taxon>Synaphobranchus</taxon>
    </lineage>
</organism>
<reference evidence="1" key="1">
    <citation type="journal article" date="2023" name="Science">
        <title>Genome structures resolve the early diversification of teleost fishes.</title>
        <authorList>
            <person name="Parey E."/>
            <person name="Louis A."/>
            <person name="Montfort J."/>
            <person name="Bouchez O."/>
            <person name="Roques C."/>
            <person name="Iampietro C."/>
            <person name="Lluch J."/>
            <person name="Castinel A."/>
            <person name="Donnadieu C."/>
            <person name="Desvignes T."/>
            <person name="Floi Bucao C."/>
            <person name="Jouanno E."/>
            <person name="Wen M."/>
            <person name="Mejri S."/>
            <person name="Dirks R."/>
            <person name="Jansen H."/>
            <person name="Henkel C."/>
            <person name="Chen W.J."/>
            <person name="Zahm M."/>
            <person name="Cabau C."/>
            <person name="Klopp C."/>
            <person name="Thompson A.W."/>
            <person name="Robinson-Rechavi M."/>
            <person name="Braasch I."/>
            <person name="Lecointre G."/>
            <person name="Bobe J."/>
            <person name="Postlethwait J.H."/>
            <person name="Berthelot C."/>
            <person name="Roest Crollius H."/>
            <person name="Guiguen Y."/>
        </authorList>
    </citation>
    <scope>NUCLEOTIDE SEQUENCE</scope>
    <source>
        <strain evidence="1">WJC10195</strain>
    </source>
</reference>
<evidence type="ECO:0000313" key="2">
    <source>
        <dbReference type="Proteomes" id="UP001152622"/>
    </source>
</evidence>
<protein>
    <submittedName>
        <fullName evidence="1">Uncharacterized protein</fullName>
    </submittedName>
</protein>
<dbReference type="AlphaFoldDB" id="A0A9Q1FN28"/>
<proteinExistence type="predicted"/>
<sequence length="166" mass="18569">MNQRSSSSSSSGVIPIQSSLRCLPKALHQLREGNRIYHPQNPTPENQVVSVLVDSGADGNFIDADLVSQLHLPRPLQTPLEALTINGAPLSRITYANPRKREAVDLSSLPPEYLDLREVFSKSRATSLPPHRPYDCAIDLLPYSIQMDRQKVQAVVEWPRHARLDE</sequence>
<dbReference type="EMBL" id="JAINUF010000005">
    <property type="protein sequence ID" value="KAJ8361644.1"/>
    <property type="molecule type" value="Genomic_DNA"/>
</dbReference>